<reference evidence="2" key="2">
    <citation type="submission" date="2020-01" db="EMBL/GenBank/DDBJ databases">
        <authorList>
            <person name="Perkins V."/>
            <person name="Lessard M.-H."/>
            <person name="Dugat-Bony E."/>
            <person name="Frenette M."/>
            <person name="Labrie S."/>
        </authorList>
    </citation>
    <scope>NUCLEOTIDE SEQUENCE</scope>
    <source>
        <strain evidence="2">LMA-70</strain>
    </source>
</reference>
<feature type="region of interest" description="Disordered" evidence="1">
    <location>
        <begin position="40"/>
        <end position="65"/>
    </location>
</feature>
<protein>
    <recommendedName>
        <fullName evidence="4">12 kDa heat shock protein</fullName>
    </recommendedName>
</protein>
<proteinExistence type="predicted"/>
<dbReference type="AlphaFoldDB" id="A0A9P5G8C3"/>
<dbReference type="PIRSF" id="PIRSF002590">
    <property type="entry name" value="HSP9/HSP12_fun"/>
    <property type="match status" value="1"/>
</dbReference>
<accession>A0A9P5G8C3</accession>
<dbReference type="EMBL" id="QQZK01000026">
    <property type="protein sequence ID" value="KAF5102985.1"/>
    <property type="molecule type" value="Genomic_DNA"/>
</dbReference>
<dbReference type="InterPro" id="IPR007250">
    <property type="entry name" value="HSP9_HSP12"/>
</dbReference>
<feature type="compositionally biased region" description="Basic and acidic residues" evidence="1">
    <location>
        <begin position="45"/>
        <end position="65"/>
    </location>
</feature>
<organism evidence="2 3">
    <name type="scientific">Geotrichum candidum</name>
    <name type="common">Oospora lactis</name>
    <name type="synonym">Dipodascus geotrichum</name>
    <dbReference type="NCBI Taxonomy" id="1173061"/>
    <lineage>
        <taxon>Eukaryota</taxon>
        <taxon>Fungi</taxon>
        <taxon>Dikarya</taxon>
        <taxon>Ascomycota</taxon>
        <taxon>Saccharomycotina</taxon>
        <taxon>Dipodascomycetes</taxon>
        <taxon>Dipodascales</taxon>
        <taxon>Dipodascaceae</taxon>
        <taxon>Geotrichum</taxon>
    </lineage>
</organism>
<sequence>MSDDLRKDFSDKVAEKIKPDSQKTTGEKLTENITNTLDNAAGKLQPDENKGNLQRAADETHDAKVETNSYLDSVKQEGAKILESAQHLVSQAAEYIHDHTAPASETQSKPTTTTTTTTEPPK</sequence>
<evidence type="ECO:0000313" key="3">
    <source>
        <dbReference type="Proteomes" id="UP000750522"/>
    </source>
</evidence>
<dbReference type="Proteomes" id="UP000750522">
    <property type="component" value="Unassembled WGS sequence"/>
</dbReference>
<feature type="compositionally biased region" description="Low complexity" evidence="1">
    <location>
        <begin position="111"/>
        <end position="122"/>
    </location>
</feature>
<name>A0A9P5G8C3_GEOCN</name>
<evidence type="ECO:0000256" key="1">
    <source>
        <dbReference type="SAM" id="MobiDB-lite"/>
    </source>
</evidence>
<evidence type="ECO:0008006" key="4">
    <source>
        <dbReference type="Google" id="ProtNLM"/>
    </source>
</evidence>
<gene>
    <name evidence="2" type="ORF">DV451_001685</name>
</gene>
<comment type="caution">
    <text evidence="2">The sequence shown here is derived from an EMBL/GenBank/DDBJ whole genome shotgun (WGS) entry which is preliminary data.</text>
</comment>
<dbReference type="Gene3D" id="6.10.280.100">
    <property type="match status" value="1"/>
</dbReference>
<evidence type="ECO:0000313" key="2">
    <source>
        <dbReference type="EMBL" id="KAF5102985.1"/>
    </source>
</evidence>
<reference evidence="2" key="1">
    <citation type="journal article" date="2020" name="Front. Microbiol.">
        <title>Phenotypic and Genetic Characterization of the Cheese Ripening Yeast Geotrichum candidum.</title>
        <authorList>
            <person name="Perkins V."/>
            <person name="Vignola S."/>
            <person name="Lessard M.H."/>
            <person name="Plante P.L."/>
            <person name="Corbeil J."/>
            <person name="Dugat-Bony E."/>
            <person name="Frenette M."/>
            <person name="Labrie S."/>
        </authorList>
    </citation>
    <scope>NUCLEOTIDE SEQUENCE</scope>
    <source>
        <strain evidence="2">LMA-70</strain>
    </source>
</reference>
<feature type="region of interest" description="Disordered" evidence="1">
    <location>
        <begin position="1"/>
        <end position="28"/>
    </location>
</feature>
<dbReference type="Pfam" id="PF04119">
    <property type="entry name" value="HSP9_HSP12"/>
    <property type="match status" value="1"/>
</dbReference>
<feature type="region of interest" description="Disordered" evidence="1">
    <location>
        <begin position="92"/>
        <end position="122"/>
    </location>
</feature>